<protein>
    <submittedName>
        <fullName evidence="1">Uncharacterized protein</fullName>
    </submittedName>
</protein>
<proteinExistence type="predicted"/>
<reference evidence="1 2" key="1">
    <citation type="submission" date="2021-06" db="EMBL/GenBank/DDBJ databases">
        <authorList>
            <person name="Palmer J.M."/>
        </authorList>
    </citation>
    <scope>NUCLEOTIDE SEQUENCE [LARGE SCALE GENOMIC DNA]</scope>
    <source>
        <strain evidence="1 2">XC_2019</strain>
        <tissue evidence="1">Muscle</tissue>
    </source>
</reference>
<sequence length="106" mass="12102">TKIPYSSCNSKKLHLLRILDISQMFDINLNKLKAISLQNISSPNKFVPKEVNFQIRLLINNLTTDKNNDCVFNQNSSSKNMSYNFSFCLRSDKRGGDSATLHLSLF</sequence>
<comment type="caution">
    <text evidence="1">The sequence shown here is derived from an EMBL/GenBank/DDBJ whole genome shotgun (WGS) entry which is preliminary data.</text>
</comment>
<accession>A0ABV0QYD5</accession>
<name>A0ABV0QYD5_9TELE</name>
<feature type="non-terminal residue" evidence="1">
    <location>
        <position position="1"/>
    </location>
</feature>
<dbReference type="Proteomes" id="UP001434883">
    <property type="component" value="Unassembled WGS sequence"/>
</dbReference>
<organism evidence="1 2">
    <name type="scientific">Xenoophorus captivus</name>
    <dbReference type="NCBI Taxonomy" id="1517983"/>
    <lineage>
        <taxon>Eukaryota</taxon>
        <taxon>Metazoa</taxon>
        <taxon>Chordata</taxon>
        <taxon>Craniata</taxon>
        <taxon>Vertebrata</taxon>
        <taxon>Euteleostomi</taxon>
        <taxon>Actinopterygii</taxon>
        <taxon>Neopterygii</taxon>
        <taxon>Teleostei</taxon>
        <taxon>Neoteleostei</taxon>
        <taxon>Acanthomorphata</taxon>
        <taxon>Ovalentaria</taxon>
        <taxon>Atherinomorphae</taxon>
        <taxon>Cyprinodontiformes</taxon>
        <taxon>Goodeidae</taxon>
        <taxon>Xenoophorus</taxon>
    </lineage>
</organism>
<gene>
    <name evidence="1" type="ORF">XENOCAPTIV_004061</name>
</gene>
<dbReference type="EMBL" id="JAHRIN010026631">
    <property type="protein sequence ID" value="MEQ2200855.1"/>
    <property type="molecule type" value="Genomic_DNA"/>
</dbReference>
<evidence type="ECO:0000313" key="1">
    <source>
        <dbReference type="EMBL" id="MEQ2200855.1"/>
    </source>
</evidence>
<evidence type="ECO:0000313" key="2">
    <source>
        <dbReference type="Proteomes" id="UP001434883"/>
    </source>
</evidence>
<keyword evidence="2" id="KW-1185">Reference proteome</keyword>